<dbReference type="Pfam" id="PF09346">
    <property type="entry name" value="SMI1_KNR4"/>
    <property type="match status" value="1"/>
</dbReference>
<dbReference type="GO" id="GO:0043332">
    <property type="term" value="C:mating projection tip"/>
    <property type="evidence" value="ECO:0007669"/>
    <property type="project" value="TreeGrafter"/>
</dbReference>
<feature type="compositionally biased region" description="Basic and acidic residues" evidence="2">
    <location>
        <begin position="563"/>
        <end position="624"/>
    </location>
</feature>
<comment type="similarity">
    <text evidence="1">Belongs to the KNR4/SMI1 family.</text>
</comment>
<dbReference type="Gene3D" id="3.40.1580.10">
    <property type="entry name" value="SMI1/KNR4-like"/>
    <property type="match status" value="1"/>
</dbReference>
<feature type="region of interest" description="Disordered" evidence="2">
    <location>
        <begin position="100"/>
        <end position="119"/>
    </location>
</feature>
<protein>
    <recommendedName>
        <fullName evidence="3">Knr4/Smi1-like domain-containing protein</fullName>
    </recommendedName>
</protein>
<feature type="compositionally biased region" description="Polar residues" evidence="2">
    <location>
        <begin position="503"/>
        <end position="512"/>
    </location>
</feature>
<evidence type="ECO:0000256" key="1">
    <source>
        <dbReference type="ARBA" id="ARBA00005303"/>
    </source>
</evidence>
<dbReference type="InterPro" id="IPR037883">
    <property type="entry name" value="Knr4/Smi1-like_sf"/>
</dbReference>
<evidence type="ECO:0000256" key="2">
    <source>
        <dbReference type="SAM" id="MobiDB-lite"/>
    </source>
</evidence>
<dbReference type="PANTHER" id="PTHR47432">
    <property type="entry name" value="CELL WALL ASSEMBLY REGULATOR SMI1"/>
    <property type="match status" value="1"/>
</dbReference>
<dbReference type="InterPro" id="IPR051873">
    <property type="entry name" value="KNR4/SMI1_regulator"/>
</dbReference>
<sequence length="651" mass="71918">MAKGTGFLDRRDYYCILVYRVRPKRRRKLQRAAPTGAASFFSIRGTARFWPGLVWHDTTTTTAFDCTRPTTHSTAVARPGMAPTIAGQFRAFWHTLTSNDRHASSESPYRTGNHVPLPQNRHTPLASAATSAFDSRTDLNSDIEAGQGFVNSNGGAASPSAPYSPGMRKQLQRQSSGMDARMESVGAGEIQMQNFSEGLPPPPPVSHSWERMERWLEDNYEELFENLCEGATVNDVNELEHELDCTLPQELRESIQCHDGQERGGMPTGVLFGCMLMDCEEILQEWQQWRTVNEAYLSTNPNDFVIPQAPLKAFAGSSSSAVPTAQANSADSRWRQELMDKQDSQPTNAVQKSYAHPAWIPVARDWGGNNIAIDLAPGPTGKWGQIILMGRDYDCKYVISRSWSAFLATVADDMESGKAFIDEETNELKLREFKQQGVEPAYIDILRWRTDQKYGRKKPVRRPLRINSNVAGPSQNGLSPYQSPSSSAAAADDRGRSPHRPSNGKQPATSSPRAHVSSPLARVAEEPHSQPATKPEASGSSSDEAGLPQAKLVSVETPSIANKDNKDKDLVSIDTPRHSDDDEEVKAKVEPHREGEKEEREEVVDKSALEHPPQVEKNEQERGVEAAAAKGGAEKDEEGENDDGEMRDVKI</sequence>
<evidence type="ECO:0000313" key="4">
    <source>
        <dbReference type="EMBL" id="RMY81419.1"/>
    </source>
</evidence>
<dbReference type="GO" id="GO:0070880">
    <property type="term" value="P:fungal-type cell wall beta-glucan biosynthetic process"/>
    <property type="evidence" value="ECO:0007669"/>
    <property type="project" value="TreeGrafter"/>
</dbReference>
<organism evidence="4 5">
    <name type="scientific">Hortaea werneckii</name>
    <name type="common">Black yeast</name>
    <name type="synonym">Cladosporium werneckii</name>
    <dbReference type="NCBI Taxonomy" id="91943"/>
    <lineage>
        <taxon>Eukaryota</taxon>
        <taxon>Fungi</taxon>
        <taxon>Dikarya</taxon>
        <taxon>Ascomycota</taxon>
        <taxon>Pezizomycotina</taxon>
        <taxon>Dothideomycetes</taxon>
        <taxon>Dothideomycetidae</taxon>
        <taxon>Mycosphaerellales</taxon>
        <taxon>Teratosphaeriaceae</taxon>
        <taxon>Hortaea</taxon>
    </lineage>
</organism>
<name>A0A3M7EXV2_HORWE</name>
<dbReference type="InterPro" id="IPR009203">
    <property type="entry name" value="Knr4/Smi1"/>
</dbReference>
<comment type="caution">
    <text evidence="4">The sequence shown here is derived from an EMBL/GenBank/DDBJ whole genome shotgun (WGS) entry which is preliminary data.</text>
</comment>
<evidence type="ECO:0000313" key="5">
    <source>
        <dbReference type="Proteomes" id="UP000281468"/>
    </source>
</evidence>
<dbReference type="SMART" id="SM00860">
    <property type="entry name" value="SMI1_KNR4"/>
    <property type="match status" value="1"/>
</dbReference>
<dbReference type="AlphaFoldDB" id="A0A3M7EXV2"/>
<dbReference type="PIRSF" id="PIRSF017023">
    <property type="entry name" value="KNR4"/>
    <property type="match status" value="1"/>
</dbReference>
<evidence type="ECO:0000259" key="3">
    <source>
        <dbReference type="SMART" id="SM00860"/>
    </source>
</evidence>
<proteinExistence type="inferred from homology"/>
<feature type="region of interest" description="Disordered" evidence="2">
    <location>
        <begin position="144"/>
        <end position="178"/>
    </location>
</feature>
<dbReference type="VEuPathDB" id="FungiDB:BTJ68_08820"/>
<dbReference type="Proteomes" id="UP000281468">
    <property type="component" value="Unassembled WGS sequence"/>
</dbReference>
<dbReference type="PANTHER" id="PTHR47432:SF1">
    <property type="entry name" value="CELL WALL ASSEMBLY REGULATOR SMI1"/>
    <property type="match status" value="1"/>
</dbReference>
<dbReference type="InterPro" id="IPR018958">
    <property type="entry name" value="Knr4/Smi1-like_dom"/>
</dbReference>
<dbReference type="EMBL" id="QWIQ01000589">
    <property type="protein sequence ID" value="RMY81419.1"/>
    <property type="molecule type" value="Genomic_DNA"/>
</dbReference>
<feature type="domain" description="Knr4/Smi1-like" evidence="3">
    <location>
        <begin position="230"/>
        <end position="409"/>
    </location>
</feature>
<feature type="compositionally biased region" description="Polar residues" evidence="2">
    <location>
        <begin position="466"/>
        <end position="482"/>
    </location>
</feature>
<accession>A0A3M7EXV2</accession>
<gene>
    <name evidence="4" type="ORF">D0862_12357</name>
</gene>
<reference evidence="4 5" key="1">
    <citation type="journal article" date="2018" name="BMC Genomics">
        <title>Genomic evidence for intraspecific hybridization in a clonal and extremely halotolerant yeast.</title>
        <authorList>
            <person name="Gostincar C."/>
            <person name="Stajich J.E."/>
            <person name="Zupancic J."/>
            <person name="Zalar P."/>
            <person name="Gunde-Cimerman N."/>
        </authorList>
    </citation>
    <scope>NUCLEOTIDE SEQUENCE [LARGE SCALE GENOMIC DNA]</scope>
    <source>
        <strain evidence="4 5">EXF-171</strain>
    </source>
</reference>
<feature type="region of interest" description="Disordered" evidence="2">
    <location>
        <begin position="456"/>
        <end position="651"/>
    </location>
</feature>
<dbReference type="SUPFAM" id="SSF160631">
    <property type="entry name" value="SMI1/KNR4-like"/>
    <property type="match status" value="1"/>
</dbReference>